<evidence type="ECO:0000313" key="2">
    <source>
        <dbReference type="Proteomes" id="UP000187012"/>
    </source>
</evidence>
<accession>A0A1N7RK02</accession>
<name>A0A1N7RK02_9BURK</name>
<organism evidence="1 2">
    <name type="scientific">Paraburkholderia ribeironis</name>
    <dbReference type="NCBI Taxonomy" id="1247936"/>
    <lineage>
        <taxon>Bacteria</taxon>
        <taxon>Pseudomonadati</taxon>
        <taxon>Pseudomonadota</taxon>
        <taxon>Betaproteobacteria</taxon>
        <taxon>Burkholderiales</taxon>
        <taxon>Burkholderiaceae</taxon>
        <taxon>Paraburkholderia</taxon>
    </lineage>
</organism>
<dbReference type="STRING" id="1247936.BN2475_50032"/>
<dbReference type="AlphaFoldDB" id="A0A1N7RK02"/>
<gene>
    <name evidence="1" type="ORF">BN2475_50032</name>
</gene>
<dbReference type="Proteomes" id="UP000187012">
    <property type="component" value="Unassembled WGS sequence"/>
</dbReference>
<keyword evidence="2" id="KW-1185">Reference proteome</keyword>
<proteinExistence type="predicted"/>
<reference evidence="1 2" key="1">
    <citation type="submission" date="2016-12" db="EMBL/GenBank/DDBJ databases">
        <authorList>
            <person name="Song W.-J."/>
            <person name="Kurnit D.M."/>
        </authorList>
    </citation>
    <scope>NUCLEOTIDE SEQUENCE [LARGE SCALE GENOMIC DNA]</scope>
    <source>
        <strain evidence="1 2">STM7296</strain>
    </source>
</reference>
<evidence type="ECO:0000313" key="1">
    <source>
        <dbReference type="EMBL" id="SIT35448.1"/>
    </source>
</evidence>
<sequence length="68" mass="8026">MPFREGESDDSPFFHAWFALNCTRRHSRSTFDEKLTVMGWHPCAIVGYRWFQIPLAAIMLTSNEERHP</sequence>
<protein>
    <submittedName>
        <fullName evidence="1">Uncharacterized protein</fullName>
    </submittedName>
</protein>
<dbReference type="EMBL" id="CYGX02000005">
    <property type="protein sequence ID" value="SIT35448.1"/>
    <property type="molecule type" value="Genomic_DNA"/>
</dbReference>